<gene>
    <name evidence="1" type="ORF">GCK32_011417</name>
</gene>
<accession>A0AAN8FUU9</accession>
<reference evidence="1 2" key="1">
    <citation type="submission" date="2019-10" db="EMBL/GenBank/DDBJ databases">
        <title>Assembly and Annotation for the nematode Trichostrongylus colubriformis.</title>
        <authorList>
            <person name="Martin J."/>
        </authorList>
    </citation>
    <scope>NUCLEOTIDE SEQUENCE [LARGE SCALE GENOMIC DNA]</scope>
    <source>
        <strain evidence="1">G859</strain>
        <tissue evidence="1">Whole worm</tissue>
    </source>
</reference>
<comment type="caution">
    <text evidence="1">The sequence shown here is derived from an EMBL/GenBank/DDBJ whole genome shotgun (WGS) entry which is preliminary data.</text>
</comment>
<name>A0AAN8FUU9_TRICO</name>
<evidence type="ECO:0000313" key="2">
    <source>
        <dbReference type="Proteomes" id="UP001331761"/>
    </source>
</evidence>
<evidence type="ECO:0000313" key="1">
    <source>
        <dbReference type="EMBL" id="KAK5976063.1"/>
    </source>
</evidence>
<proteinExistence type="predicted"/>
<keyword evidence="2" id="KW-1185">Reference proteome</keyword>
<dbReference type="EMBL" id="WIXE01012254">
    <property type="protein sequence ID" value="KAK5976063.1"/>
    <property type="molecule type" value="Genomic_DNA"/>
</dbReference>
<dbReference type="Proteomes" id="UP001331761">
    <property type="component" value="Unassembled WGS sequence"/>
</dbReference>
<sequence length="60" mass="6980">MVLQDLKTILWFVKKVSRSIATTISFGIWRITHLSGTLLPQKVKKILKHAFKQDMQQAEQ</sequence>
<dbReference type="AlphaFoldDB" id="A0AAN8FUU9"/>
<protein>
    <submittedName>
        <fullName evidence="1">Uncharacterized protein</fullName>
    </submittedName>
</protein>
<organism evidence="1 2">
    <name type="scientific">Trichostrongylus colubriformis</name>
    <name type="common">Black scour worm</name>
    <dbReference type="NCBI Taxonomy" id="6319"/>
    <lineage>
        <taxon>Eukaryota</taxon>
        <taxon>Metazoa</taxon>
        <taxon>Ecdysozoa</taxon>
        <taxon>Nematoda</taxon>
        <taxon>Chromadorea</taxon>
        <taxon>Rhabditida</taxon>
        <taxon>Rhabditina</taxon>
        <taxon>Rhabditomorpha</taxon>
        <taxon>Strongyloidea</taxon>
        <taxon>Trichostrongylidae</taxon>
        <taxon>Trichostrongylus</taxon>
    </lineage>
</organism>